<evidence type="ECO:0000313" key="3">
    <source>
        <dbReference type="Proteomes" id="UP000568380"/>
    </source>
</evidence>
<dbReference type="AlphaFoldDB" id="A0A7W8ABA0"/>
<reference evidence="2 3" key="1">
    <citation type="submission" date="2020-08" db="EMBL/GenBank/DDBJ databases">
        <title>Genomic Encyclopedia of Type Strains, Phase IV (KMG-IV): sequencing the most valuable type-strain genomes for metagenomic binning, comparative biology and taxonomic classification.</title>
        <authorList>
            <person name="Goeker M."/>
        </authorList>
    </citation>
    <scope>NUCLEOTIDE SEQUENCE [LARGE SCALE GENOMIC DNA]</scope>
    <source>
        <strain evidence="2 3">DSM 45385</strain>
    </source>
</reference>
<sequence>MVVVSVEGTADAGAIQIELPSDGTDAGDFYDEEQVRGARERVVKLARPLFAEAMDLVQSCAGEIKAKMDAMPDGVRPDEVEVQFQVKLDAKVGAMIAEFTQGAQLQITLRWNRDA</sequence>
<evidence type="ECO:0000259" key="1">
    <source>
        <dbReference type="Pfam" id="PF19493"/>
    </source>
</evidence>
<accession>A0A7W8ABA0</accession>
<protein>
    <recommendedName>
        <fullName evidence="1">Trypsin-co-occurring domain-containing protein</fullName>
    </recommendedName>
</protein>
<name>A0A7W8ABA0_9ACTN</name>
<dbReference type="InterPro" id="IPR045794">
    <property type="entry name" value="Trypco1"/>
</dbReference>
<dbReference type="Pfam" id="PF19493">
    <property type="entry name" value="Trypco1"/>
    <property type="match status" value="1"/>
</dbReference>
<gene>
    <name evidence="2" type="ORF">HNR40_008574</name>
</gene>
<dbReference type="RefSeq" id="WP_184971807.1">
    <property type="nucleotide sequence ID" value="NZ_JACHIN010000015.1"/>
</dbReference>
<proteinExistence type="predicted"/>
<feature type="domain" description="Trypsin-co-occurring" evidence="1">
    <location>
        <begin position="13"/>
        <end position="113"/>
    </location>
</feature>
<evidence type="ECO:0000313" key="2">
    <source>
        <dbReference type="EMBL" id="MBB5083071.1"/>
    </source>
</evidence>
<dbReference type="EMBL" id="JACHIN010000015">
    <property type="protein sequence ID" value="MBB5083071.1"/>
    <property type="molecule type" value="Genomic_DNA"/>
</dbReference>
<comment type="caution">
    <text evidence="2">The sequence shown here is derived from an EMBL/GenBank/DDBJ whole genome shotgun (WGS) entry which is preliminary data.</text>
</comment>
<organism evidence="2 3">
    <name type="scientific">Nonomuraea endophytica</name>
    <dbReference type="NCBI Taxonomy" id="714136"/>
    <lineage>
        <taxon>Bacteria</taxon>
        <taxon>Bacillati</taxon>
        <taxon>Actinomycetota</taxon>
        <taxon>Actinomycetes</taxon>
        <taxon>Streptosporangiales</taxon>
        <taxon>Streptosporangiaceae</taxon>
        <taxon>Nonomuraea</taxon>
    </lineage>
</organism>
<dbReference type="NCBIfam" id="NF041216">
    <property type="entry name" value="CU044_2847_fam"/>
    <property type="match status" value="1"/>
</dbReference>
<keyword evidence="3" id="KW-1185">Reference proteome</keyword>
<dbReference type="Proteomes" id="UP000568380">
    <property type="component" value="Unassembled WGS sequence"/>
</dbReference>